<gene>
    <name evidence="4" type="ORF">GCM10023225_20450</name>
</gene>
<accession>A0ABP9HWI7</accession>
<evidence type="ECO:0000256" key="3">
    <source>
        <dbReference type="SAM" id="Phobius"/>
    </source>
</evidence>
<evidence type="ECO:0008006" key="6">
    <source>
        <dbReference type="Google" id="ProtNLM"/>
    </source>
</evidence>
<proteinExistence type="inferred from homology"/>
<dbReference type="InterPro" id="IPR043130">
    <property type="entry name" value="CDP-OH_PTrfase_TM_dom"/>
</dbReference>
<comment type="caution">
    <text evidence="4">The sequence shown here is derived from an EMBL/GenBank/DDBJ whole genome shotgun (WGS) entry which is preliminary data.</text>
</comment>
<evidence type="ECO:0000256" key="1">
    <source>
        <dbReference type="ARBA" id="ARBA00022679"/>
    </source>
</evidence>
<keyword evidence="3" id="KW-1133">Transmembrane helix</keyword>
<keyword evidence="3" id="KW-0472">Membrane</keyword>
<keyword evidence="5" id="KW-1185">Reference proteome</keyword>
<name>A0ABP9HWI7_9ACTN</name>
<keyword evidence="3" id="KW-0812">Transmembrane</keyword>
<dbReference type="InterPro" id="IPR000462">
    <property type="entry name" value="CDP-OH_P_trans"/>
</dbReference>
<dbReference type="Gene3D" id="1.20.120.1760">
    <property type="match status" value="1"/>
</dbReference>
<protein>
    <recommendedName>
        <fullName evidence="6">CDP-diacylglycerol--glycerol-3-phosphate 3-phosphatidyltransferase</fullName>
    </recommendedName>
</protein>
<dbReference type="PROSITE" id="PS00379">
    <property type="entry name" value="CDP_ALCOHOL_P_TRANSF"/>
    <property type="match status" value="1"/>
</dbReference>
<reference evidence="5" key="1">
    <citation type="journal article" date="2019" name="Int. J. Syst. Evol. Microbiol.">
        <title>The Global Catalogue of Microorganisms (GCM) 10K type strain sequencing project: providing services to taxonomists for standard genome sequencing and annotation.</title>
        <authorList>
            <consortium name="The Broad Institute Genomics Platform"/>
            <consortium name="The Broad Institute Genome Sequencing Center for Infectious Disease"/>
            <person name="Wu L."/>
            <person name="Ma J."/>
        </authorList>
    </citation>
    <scope>NUCLEOTIDE SEQUENCE [LARGE SCALE GENOMIC DNA]</scope>
    <source>
        <strain evidence="5">JCM 18126</strain>
    </source>
</reference>
<feature type="transmembrane region" description="Helical" evidence="3">
    <location>
        <begin position="109"/>
        <end position="130"/>
    </location>
</feature>
<organism evidence="4 5">
    <name type="scientific">Kineococcus glutinatus</name>
    <dbReference type="NCBI Taxonomy" id="1070872"/>
    <lineage>
        <taxon>Bacteria</taxon>
        <taxon>Bacillati</taxon>
        <taxon>Actinomycetota</taxon>
        <taxon>Actinomycetes</taxon>
        <taxon>Kineosporiales</taxon>
        <taxon>Kineosporiaceae</taxon>
        <taxon>Kineococcus</taxon>
    </lineage>
</organism>
<keyword evidence="1 2" id="KW-0808">Transferase</keyword>
<sequence>MTTLSADRQPPARLPAAEPTRTVANLVTAVRTALAVALGCAASARGSQELLVAAYAAYWAGDVLDGWCARRLGQETRRGAVFDIVSDRACTSLLAVVFLSWNPQMALPVGLFLVQFMVVDCLLTLGFLHWPLLGPNDFHRVDRRLYLLNWSPPAKALNTAGVVLAVLAGSFWVATAVAVLLLVVKGVSSRRMLRLVAERAAQVAAPAAPGPAGVARG</sequence>
<dbReference type="RefSeq" id="WP_345712418.1">
    <property type="nucleotide sequence ID" value="NZ_BAABIL010000297.1"/>
</dbReference>
<dbReference type="Pfam" id="PF01066">
    <property type="entry name" value="CDP-OH_P_transf"/>
    <property type="match status" value="1"/>
</dbReference>
<dbReference type="Proteomes" id="UP001501195">
    <property type="component" value="Unassembled WGS sequence"/>
</dbReference>
<dbReference type="InterPro" id="IPR048254">
    <property type="entry name" value="CDP_ALCOHOL_P_TRANSF_CS"/>
</dbReference>
<feature type="transmembrane region" description="Helical" evidence="3">
    <location>
        <begin position="160"/>
        <end position="184"/>
    </location>
</feature>
<dbReference type="EMBL" id="BAABIL010000297">
    <property type="protein sequence ID" value="GAA4980134.1"/>
    <property type="molecule type" value="Genomic_DNA"/>
</dbReference>
<comment type="similarity">
    <text evidence="2">Belongs to the CDP-alcohol phosphatidyltransferase class-I family.</text>
</comment>
<evidence type="ECO:0000313" key="5">
    <source>
        <dbReference type="Proteomes" id="UP001501195"/>
    </source>
</evidence>
<evidence type="ECO:0000256" key="2">
    <source>
        <dbReference type="RuleBase" id="RU003750"/>
    </source>
</evidence>
<evidence type="ECO:0000313" key="4">
    <source>
        <dbReference type="EMBL" id="GAA4980134.1"/>
    </source>
</evidence>